<accession>A0A1W6L5T1</accession>
<evidence type="ECO:0000313" key="1">
    <source>
        <dbReference type="EMBL" id="ARN19614.1"/>
    </source>
</evidence>
<dbReference type="AlphaFoldDB" id="A0A1W6L5T1"/>
<dbReference type="Pfam" id="PF17132">
    <property type="entry name" value="Glyco_hydro_106"/>
    <property type="match status" value="1"/>
</dbReference>
<reference evidence="1 2" key="1">
    <citation type="submission" date="2016-04" db="EMBL/GenBank/DDBJ databases">
        <title>Complete genome sequence of natural rubber-degrading, novel Gram-negative bacterium, Rhizobacter gummiphilus strain NS21.</title>
        <authorList>
            <person name="Tabata M."/>
            <person name="Kasai D."/>
            <person name="Fukuda M."/>
        </authorList>
    </citation>
    <scope>NUCLEOTIDE SEQUENCE [LARGE SCALE GENOMIC DNA]</scope>
    <source>
        <strain evidence="1 2">NS21</strain>
    </source>
</reference>
<name>A0A1W6L5T1_9BURK</name>
<dbReference type="EMBL" id="CP015118">
    <property type="protein sequence ID" value="ARN19614.1"/>
    <property type="molecule type" value="Genomic_DNA"/>
</dbReference>
<organism evidence="1 2">
    <name type="scientific">Piscinibacter gummiphilus</name>
    <dbReference type="NCBI Taxonomy" id="946333"/>
    <lineage>
        <taxon>Bacteria</taxon>
        <taxon>Pseudomonadati</taxon>
        <taxon>Pseudomonadota</taxon>
        <taxon>Betaproteobacteria</taxon>
        <taxon>Burkholderiales</taxon>
        <taxon>Sphaerotilaceae</taxon>
        <taxon>Piscinibacter</taxon>
    </lineage>
</organism>
<dbReference type="STRING" id="946333.A4W93_06610"/>
<dbReference type="PANTHER" id="PTHR36848">
    <property type="entry name" value="DNA-BINDING PROTEIN (PUTATIVE SECRETED PROTEIN)-RELATED"/>
    <property type="match status" value="1"/>
</dbReference>
<proteinExistence type="predicted"/>
<dbReference type="Gene3D" id="3.40.50.880">
    <property type="match status" value="1"/>
</dbReference>
<dbReference type="Proteomes" id="UP000193427">
    <property type="component" value="Chromosome"/>
</dbReference>
<gene>
    <name evidence="1" type="ORF">A4W93_06610</name>
</gene>
<sequence>MGATDNDNGPMRQKIAVLIGTPVLALAAYAQTVDPRDFAAPPARHRPTVTTEEGAGYRAPLDMVARRAVEELDAGSIMVSPQGDKARALPIDRAGLSPFVLGLLDTYPRGASPWLPKALPGEAGLGSYLADGMSGPGRPAGLGYMTPEWFAKMRELLNLAKVNGRTAIYYDEAGFPSGSADHTLPARFNRKLLRREESTVSSRQPFSFDLSQGERPVAVVALDTSTGKRVDLLAEAKDEKIEWLAPRGNWRVQRYYVSTSVSKKLKPDYFAAADYLDPEAARWFIANSYDRAYGGLSEFFGSTIRFTFFDDVGIFPDEKTWHPTIAERFQKITGRPAALYYPALWDEIGPDTAAARVGFYKARAELLGEAFPKLVTEWAHQHGVLSTGHAPGNFDLQPTDMSGDPFKFYAYTDVPMADVLWGLGFARGGFKLVSSVSAQRDLPLTAAEAFSVTHDANGYRRMIELFTRGFNHFILGGRNPSQAHGTGAELSQWAGRSSYLLQGGRHVADIAMLFPIESLQAFFAFNAPENSAALPTGAHAYRDADYQAVGEMLFSELHRDFTFVHPDALGGDKLQVRGRELVMQNRVNEERFRVLLLPGGDVLAVAALEKAKAFFDAGGSIVATSLLPTRSAEFGADRRVKKLVSEIFGDLAASGTPGEIRRNGAGGQAVFLPNPSAGLLASTFERLGLLPDLAFQPRPTATTGNGVFNYIHRQRDGRDIYYFGNSSDTPVRTLVTLRGRLEQVQLWNPHDGRSQDAEGLKYRSVQGETVTDVELSVPAVSSVALVGRAAAP</sequence>
<dbReference type="KEGG" id="rgu:A4W93_06610"/>
<dbReference type="RefSeq" id="WP_085749876.1">
    <property type="nucleotide sequence ID" value="NZ_BSPR01000003.1"/>
</dbReference>
<protein>
    <submittedName>
        <fullName evidence="1">Uncharacterized protein</fullName>
    </submittedName>
</protein>
<dbReference type="OrthoDB" id="9761519at2"/>
<evidence type="ECO:0000313" key="2">
    <source>
        <dbReference type="Proteomes" id="UP000193427"/>
    </source>
</evidence>
<keyword evidence="2" id="KW-1185">Reference proteome</keyword>
<dbReference type="InterPro" id="IPR053161">
    <property type="entry name" value="Ulvan_degrading_GH"/>
</dbReference>
<dbReference type="PANTHER" id="PTHR36848:SF2">
    <property type="entry name" value="SECRETED PROTEIN"/>
    <property type="match status" value="1"/>
</dbReference>
<dbReference type="InterPro" id="IPR029062">
    <property type="entry name" value="Class_I_gatase-like"/>
</dbReference>